<evidence type="ECO:0000313" key="1">
    <source>
        <dbReference type="EMBL" id="KAK7019191.1"/>
    </source>
</evidence>
<accession>A0AAW0B295</accession>
<dbReference type="EMBL" id="JAYKXP010000214">
    <property type="protein sequence ID" value="KAK7019191.1"/>
    <property type="molecule type" value="Genomic_DNA"/>
</dbReference>
<name>A0AAW0B295_9AGAR</name>
<evidence type="ECO:0000313" key="2">
    <source>
        <dbReference type="Proteomes" id="UP001383192"/>
    </source>
</evidence>
<dbReference type="Proteomes" id="UP001383192">
    <property type="component" value="Unassembled WGS sequence"/>
</dbReference>
<keyword evidence="2" id="KW-1185">Reference proteome</keyword>
<proteinExistence type="predicted"/>
<organism evidence="1 2">
    <name type="scientific">Paramarasmius palmivorus</name>
    <dbReference type="NCBI Taxonomy" id="297713"/>
    <lineage>
        <taxon>Eukaryota</taxon>
        <taxon>Fungi</taxon>
        <taxon>Dikarya</taxon>
        <taxon>Basidiomycota</taxon>
        <taxon>Agaricomycotina</taxon>
        <taxon>Agaricomycetes</taxon>
        <taxon>Agaricomycetidae</taxon>
        <taxon>Agaricales</taxon>
        <taxon>Marasmiineae</taxon>
        <taxon>Marasmiaceae</taxon>
        <taxon>Paramarasmius</taxon>
    </lineage>
</organism>
<gene>
    <name evidence="1" type="ORF">VNI00_018149</name>
</gene>
<sequence length="208" mass="22907">MVFTNGNTLTVYVRGPGKLHLLAFQSNGRIPNHVGANSTTSQGVTRFIVSHSYTFERFAFYFEGAGEAVYSVGPSLLRQPVGRSWTGATLVKWESPDITTADVSGQVSSAVVRDEKMAAFISIYTSRTRCTRPTRNSALYLFVALQASPFALGQHVHRLISHTTHSLNPLDIYAKPPQHFKALPPKFIPEMEGCLPYMEIAFAVSIAQ</sequence>
<dbReference type="AlphaFoldDB" id="A0AAW0B295"/>
<protein>
    <submittedName>
        <fullName evidence="1">Uncharacterized protein</fullName>
    </submittedName>
</protein>
<reference evidence="1 2" key="1">
    <citation type="submission" date="2024-01" db="EMBL/GenBank/DDBJ databases">
        <title>A draft genome for a cacao thread blight-causing isolate of Paramarasmius palmivorus.</title>
        <authorList>
            <person name="Baruah I.K."/>
            <person name="Bukari Y."/>
            <person name="Amoako-Attah I."/>
            <person name="Meinhardt L.W."/>
            <person name="Bailey B.A."/>
            <person name="Cohen S.P."/>
        </authorList>
    </citation>
    <scope>NUCLEOTIDE SEQUENCE [LARGE SCALE GENOMIC DNA]</scope>
    <source>
        <strain evidence="1 2">GH-12</strain>
    </source>
</reference>
<comment type="caution">
    <text evidence="1">The sequence shown here is derived from an EMBL/GenBank/DDBJ whole genome shotgun (WGS) entry which is preliminary data.</text>
</comment>